<proteinExistence type="predicted"/>
<evidence type="ECO:0000313" key="1">
    <source>
        <dbReference type="EMBL" id="CAG6768446.1"/>
    </source>
</evidence>
<reference evidence="1" key="1">
    <citation type="submission" date="2021-05" db="EMBL/GenBank/DDBJ databases">
        <authorList>
            <person name="Alioto T."/>
            <person name="Alioto T."/>
            <person name="Gomez Garrido J."/>
        </authorList>
    </citation>
    <scope>NUCLEOTIDE SEQUENCE</scope>
</reference>
<organism evidence="1">
    <name type="scientific">Cacopsylla melanoneura</name>
    <dbReference type="NCBI Taxonomy" id="428564"/>
    <lineage>
        <taxon>Eukaryota</taxon>
        <taxon>Metazoa</taxon>
        <taxon>Ecdysozoa</taxon>
        <taxon>Arthropoda</taxon>
        <taxon>Hexapoda</taxon>
        <taxon>Insecta</taxon>
        <taxon>Pterygota</taxon>
        <taxon>Neoptera</taxon>
        <taxon>Paraneoptera</taxon>
        <taxon>Hemiptera</taxon>
        <taxon>Sternorrhyncha</taxon>
        <taxon>Psylloidea</taxon>
        <taxon>Psyllidae</taxon>
        <taxon>Psyllinae</taxon>
        <taxon>Cacopsylla</taxon>
    </lineage>
</organism>
<dbReference type="EMBL" id="HBUF01576272">
    <property type="protein sequence ID" value="CAG6768446.1"/>
    <property type="molecule type" value="Transcribed_RNA"/>
</dbReference>
<protein>
    <submittedName>
        <fullName evidence="1">Uncharacterized protein</fullName>
    </submittedName>
</protein>
<dbReference type="AlphaFoldDB" id="A0A8D9EWF8"/>
<accession>A0A8D9EWF8</accession>
<name>A0A8D9EWF8_9HEMI</name>
<sequence length="122" mass="14838">MCKVYECNKAHLRVMKEDTSITPVNIDLVKARKQYDNHIHNMIKNCRFCGYDHEKMLCPAYGKKCTIFAKWIHFKEKGRQKKNFFVTYQFELPFFRVCQQHLLFFYQDNRKGPAIYRAIYRL</sequence>